<name>A0A1I5ADX3_9ACTN</name>
<dbReference type="Gene3D" id="3.90.1570.10">
    <property type="entry name" value="tt1808, chain A"/>
    <property type="match status" value="1"/>
</dbReference>
<organism evidence="2 3">
    <name type="scientific">Actinomadura madurae</name>
    <dbReference type="NCBI Taxonomy" id="1993"/>
    <lineage>
        <taxon>Bacteria</taxon>
        <taxon>Bacillati</taxon>
        <taxon>Actinomycetota</taxon>
        <taxon>Actinomycetes</taxon>
        <taxon>Streptosporangiales</taxon>
        <taxon>Thermomonosporaceae</taxon>
        <taxon>Actinomadura</taxon>
    </lineage>
</organism>
<accession>A0A1I5ADX3</accession>
<dbReference type="eggNOG" id="COG4636">
    <property type="taxonomic scope" value="Bacteria"/>
</dbReference>
<evidence type="ECO:0000259" key="1">
    <source>
        <dbReference type="Pfam" id="PF05685"/>
    </source>
</evidence>
<dbReference type="GO" id="GO:0004519">
    <property type="term" value="F:endonuclease activity"/>
    <property type="evidence" value="ECO:0007669"/>
    <property type="project" value="UniProtKB-KW"/>
</dbReference>
<gene>
    <name evidence="2" type="ORF">SAMN04489713_102557</name>
</gene>
<dbReference type="Proteomes" id="UP000183413">
    <property type="component" value="Unassembled WGS sequence"/>
</dbReference>
<dbReference type="RefSeq" id="WP_075020441.1">
    <property type="nucleotide sequence ID" value="NZ_FOVH01000002.1"/>
</dbReference>
<dbReference type="SUPFAM" id="SSF52980">
    <property type="entry name" value="Restriction endonuclease-like"/>
    <property type="match status" value="1"/>
</dbReference>
<keyword evidence="2" id="KW-0255">Endonuclease</keyword>
<sequence>MTVMVDEPLTQGDSGLLDRFLALDTPEGLRAELIDGEIVVSPPPGSRHERAIARIIRQVMLHSSTAFDFSGNMGLVLPSDGGLPNYVIPDGTFAPLDLDVYDNDDSWSEPDGIAMVVEVTSSRPRADREGKRQAYARAEIPLYLLVDRDEKRVTLFSRPDGEDYARTDQVTVGNGLALPEPFGFELDTTDFV</sequence>
<keyword evidence="2" id="KW-0378">Hydrolase</keyword>
<dbReference type="InterPro" id="IPR012296">
    <property type="entry name" value="Nuclease_put_TT1808"/>
</dbReference>
<evidence type="ECO:0000313" key="2">
    <source>
        <dbReference type="EMBL" id="SFN60570.1"/>
    </source>
</evidence>
<dbReference type="InterPro" id="IPR011335">
    <property type="entry name" value="Restrct_endonuc-II-like"/>
</dbReference>
<dbReference type="InterPro" id="IPR008538">
    <property type="entry name" value="Uma2"/>
</dbReference>
<dbReference type="InParanoid" id="A0A1I5ADX3"/>
<protein>
    <submittedName>
        <fullName evidence="2">Endonuclease, Uma2 family (Restriction endonuclease fold)</fullName>
    </submittedName>
</protein>
<dbReference type="AlphaFoldDB" id="A0A1I5ADX3"/>
<dbReference type="PANTHER" id="PTHR35400">
    <property type="entry name" value="SLR1083 PROTEIN"/>
    <property type="match status" value="1"/>
</dbReference>
<proteinExistence type="predicted"/>
<reference evidence="2 3" key="1">
    <citation type="submission" date="2016-10" db="EMBL/GenBank/DDBJ databases">
        <authorList>
            <person name="de Groot N.N."/>
        </authorList>
    </citation>
    <scope>NUCLEOTIDE SEQUENCE [LARGE SCALE GENOMIC DNA]</scope>
    <source>
        <strain evidence="2 3">DSM 43067</strain>
    </source>
</reference>
<dbReference type="PANTHER" id="PTHR35400:SF3">
    <property type="entry name" value="SLL1072 PROTEIN"/>
    <property type="match status" value="1"/>
</dbReference>
<feature type="domain" description="Putative restriction endonuclease" evidence="1">
    <location>
        <begin position="18"/>
        <end position="187"/>
    </location>
</feature>
<dbReference type="CDD" id="cd06260">
    <property type="entry name" value="DUF820-like"/>
    <property type="match status" value="1"/>
</dbReference>
<evidence type="ECO:0000313" key="3">
    <source>
        <dbReference type="Proteomes" id="UP000183413"/>
    </source>
</evidence>
<dbReference type="STRING" id="1993.SAMN04489713_102557"/>
<dbReference type="Pfam" id="PF05685">
    <property type="entry name" value="Uma2"/>
    <property type="match status" value="1"/>
</dbReference>
<keyword evidence="2" id="KW-0540">Nuclease</keyword>
<dbReference type="EMBL" id="FOVH01000002">
    <property type="protein sequence ID" value="SFN60570.1"/>
    <property type="molecule type" value="Genomic_DNA"/>
</dbReference>
<keyword evidence="3" id="KW-1185">Reference proteome</keyword>